<evidence type="ECO:0000313" key="2">
    <source>
        <dbReference type="EMBL" id="RVW92054.1"/>
    </source>
</evidence>
<dbReference type="Gene3D" id="2.60.260.20">
    <property type="entry name" value="Urease metallochaperone UreE, N-terminal domain"/>
    <property type="match status" value="1"/>
</dbReference>
<name>A0A438I5R7_VITVI</name>
<dbReference type="GO" id="GO:0006457">
    <property type="term" value="P:protein folding"/>
    <property type="evidence" value="ECO:0007669"/>
    <property type="project" value="InterPro"/>
</dbReference>
<dbReference type="Pfam" id="PF01556">
    <property type="entry name" value="DnaJ_C"/>
    <property type="match status" value="1"/>
</dbReference>
<dbReference type="Proteomes" id="UP000288805">
    <property type="component" value="Unassembled WGS sequence"/>
</dbReference>
<dbReference type="PANTHER" id="PTHR43096">
    <property type="entry name" value="DNAJ HOMOLOG 1, MITOCHONDRIAL-RELATED"/>
    <property type="match status" value="1"/>
</dbReference>
<comment type="caution">
    <text evidence="2">The sequence shown here is derived from an EMBL/GenBank/DDBJ whole genome shotgun (WGS) entry which is preliminary data.</text>
</comment>
<gene>
    <name evidence="2" type="primary">dnaJ1</name>
    <name evidence="2" type="ORF">CK203_037059</name>
</gene>
<dbReference type="EMBL" id="QGNW01000140">
    <property type="protein sequence ID" value="RVW92054.1"/>
    <property type="molecule type" value="Genomic_DNA"/>
</dbReference>
<reference evidence="2 3" key="1">
    <citation type="journal article" date="2018" name="PLoS Genet.">
        <title>Population sequencing reveals clonal diversity and ancestral inbreeding in the grapevine cultivar Chardonnay.</title>
        <authorList>
            <person name="Roach M.J."/>
            <person name="Johnson D.L."/>
            <person name="Bohlmann J."/>
            <person name="van Vuuren H.J."/>
            <person name="Jones S.J."/>
            <person name="Pretorius I.S."/>
            <person name="Schmidt S.A."/>
            <person name="Borneman A.R."/>
        </authorList>
    </citation>
    <scope>NUCLEOTIDE SEQUENCE [LARGE SCALE GENOMIC DNA]</scope>
    <source>
        <strain evidence="3">cv. Chardonnay</strain>
        <tissue evidence="2">Leaf</tissue>
    </source>
</reference>
<dbReference type="PANTHER" id="PTHR43096:SF22">
    <property type="entry name" value="MOLECULAR CHAPERONE HSP40_DNAJ FAMILY PROTEIN"/>
    <property type="match status" value="1"/>
</dbReference>
<evidence type="ECO:0000313" key="3">
    <source>
        <dbReference type="Proteomes" id="UP000288805"/>
    </source>
</evidence>
<dbReference type="SUPFAM" id="SSF49493">
    <property type="entry name" value="HSP40/DnaJ peptide-binding domain"/>
    <property type="match status" value="1"/>
</dbReference>
<evidence type="ECO:0000259" key="1">
    <source>
        <dbReference type="Pfam" id="PF01556"/>
    </source>
</evidence>
<dbReference type="InterPro" id="IPR008971">
    <property type="entry name" value="HSP40/DnaJ_pept-bd"/>
</dbReference>
<dbReference type="GO" id="GO:0051082">
    <property type="term" value="F:unfolded protein binding"/>
    <property type="evidence" value="ECO:0007669"/>
    <property type="project" value="InterPro"/>
</dbReference>
<sequence>MLFIDCELIDSLALKQVKTVEGVTELQIPSGTQPGDVLVLAKKGAPKLNRPTIRGDHLFTVKVTIPNRIRPYTCYERHKSPFPTPPHLGLHIAKRGLQPPTPTYGLILNVGGTNHKDGRQITLL</sequence>
<feature type="domain" description="Chaperone DnaJ C-terminal" evidence="1">
    <location>
        <begin position="16"/>
        <end position="66"/>
    </location>
</feature>
<dbReference type="InterPro" id="IPR002939">
    <property type="entry name" value="DnaJ_C"/>
</dbReference>
<dbReference type="AlphaFoldDB" id="A0A438I5R7"/>
<organism evidence="2 3">
    <name type="scientific">Vitis vinifera</name>
    <name type="common">Grape</name>
    <dbReference type="NCBI Taxonomy" id="29760"/>
    <lineage>
        <taxon>Eukaryota</taxon>
        <taxon>Viridiplantae</taxon>
        <taxon>Streptophyta</taxon>
        <taxon>Embryophyta</taxon>
        <taxon>Tracheophyta</taxon>
        <taxon>Spermatophyta</taxon>
        <taxon>Magnoliopsida</taxon>
        <taxon>eudicotyledons</taxon>
        <taxon>Gunneridae</taxon>
        <taxon>Pentapetalae</taxon>
        <taxon>rosids</taxon>
        <taxon>Vitales</taxon>
        <taxon>Vitaceae</taxon>
        <taxon>Viteae</taxon>
        <taxon>Vitis</taxon>
    </lineage>
</organism>
<protein>
    <submittedName>
        <fullName evidence="2">Chaperone protein DnaJ 1</fullName>
    </submittedName>
</protein>
<proteinExistence type="predicted"/>
<accession>A0A438I5R7</accession>